<dbReference type="GO" id="GO:0009827">
    <property type="term" value="P:plant-type cell wall modification"/>
    <property type="evidence" value="ECO:0000318"/>
    <property type="project" value="GO_Central"/>
</dbReference>
<dbReference type="PROSITE" id="PS50228">
    <property type="entry name" value="SUEL_LECTIN"/>
    <property type="match status" value="1"/>
</dbReference>
<dbReference type="InterPro" id="IPR000922">
    <property type="entry name" value="Lectin_gal-bd_dom"/>
</dbReference>
<dbReference type="PANTHER" id="PTHR23421">
    <property type="entry name" value="BETA-GALACTOSIDASE RELATED"/>
    <property type="match status" value="1"/>
</dbReference>
<dbReference type="GO" id="GO:0019388">
    <property type="term" value="P:galactose catabolic process"/>
    <property type="evidence" value="ECO:0000318"/>
    <property type="project" value="GO_Central"/>
</dbReference>
<dbReference type="FunFam" id="2.60.120.260:FF:000050">
    <property type="entry name" value="Beta-galactosidase"/>
    <property type="match status" value="1"/>
</dbReference>
<dbReference type="CDD" id="cd22842">
    <property type="entry name" value="Gal_Rha_Lectin_BGal"/>
    <property type="match status" value="1"/>
</dbReference>
<dbReference type="InterPro" id="IPR008979">
    <property type="entry name" value="Galactose-bd-like_sf"/>
</dbReference>
<dbReference type="Gene3D" id="2.60.120.260">
    <property type="entry name" value="Galactose-binding domain-like"/>
    <property type="match status" value="1"/>
</dbReference>
<feature type="chain" id="PRO_5040285402" description="Beta-galactosidase" evidence="13">
    <location>
        <begin position="24"/>
        <end position="830"/>
    </location>
</feature>
<dbReference type="GeneID" id="110799924"/>
<evidence type="ECO:0000313" key="15">
    <source>
        <dbReference type="Proteomes" id="UP000813463"/>
    </source>
</evidence>
<protein>
    <recommendedName>
        <fullName evidence="4 11">Beta-galactosidase</fullName>
        <ecNumber evidence="4 11">3.2.1.23</ecNumber>
    </recommendedName>
</protein>
<dbReference type="GO" id="GO:0009505">
    <property type="term" value="C:plant-type cell wall"/>
    <property type="evidence" value="ECO:0000318"/>
    <property type="project" value="GO_Central"/>
</dbReference>
<evidence type="ECO:0000256" key="11">
    <source>
        <dbReference type="RuleBase" id="RU000675"/>
    </source>
</evidence>
<dbReference type="InterPro" id="IPR041392">
    <property type="entry name" value="GHD"/>
</dbReference>
<dbReference type="PRINTS" id="PR00742">
    <property type="entry name" value="GLHYDRLASE35"/>
</dbReference>
<gene>
    <name evidence="16" type="primary">LOC110799924</name>
</gene>
<dbReference type="InterPro" id="IPR001944">
    <property type="entry name" value="Glycoside_Hdrlase_35"/>
</dbReference>
<evidence type="ECO:0000256" key="6">
    <source>
        <dbReference type="ARBA" id="ARBA00022525"/>
    </source>
</evidence>
<keyword evidence="10 11" id="KW-0326">Glycosidase</keyword>
<dbReference type="InterPro" id="IPR048913">
    <property type="entry name" value="BetaGal_gal-bd"/>
</dbReference>
<keyword evidence="5" id="KW-0052">Apoplast</keyword>
<evidence type="ECO:0000256" key="8">
    <source>
        <dbReference type="ARBA" id="ARBA00022801"/>
    </source>
</evidence>
<dbReference type="GO" id="GO:0048046">
    <property type="term" value="C:apoplast"/>
    <property type="evidence" value="ECO:0007669"/>
    <property type="project" value="UniProtKB-SubCell"/>
</dbReference>
<reference evidence="16" key="2">
    <citation type="submission" date="2025-08" db="UniProtKB">
        <authorList>
            <consortium name="RefSeq"/>
        </authorList>
    </citation>
    <scope>IDENTIFICATION</scope>
    <source>
        <tissue evidence="16">Leaf</tissue>
    </source>
</reference>
<evidence type="ECO:0000256" key="3">
    <source>
        <dbReference type="ARBA" id="ARBA00009809"/>
    </source>
</evidence>
<dbReference type="AlphaFoldDB" id="A0A9R0K701"/>
<feature type="domain" description="SUEL-type lectin" evidence="14">
    <location>
        <begin position="739"/>
        <end position="827"/>
    </location>
</feature>
<organism evidence="15 16">
    <name type="scientific">Spinacia oleracea</name>
    <name type="common">Spinach</name>
    <dbReference type="NCBI Taxonomy" id="3562"/>
    <lineage>
        <taxon>Eukaryota</taxon>
        <taxon>Viridiplantae</taxon>
        <taxon>Streptophyta</taxon>
        <taxon>Embryophyta</taxon>
        <taxon>Tracheophyta</taxon>
        <taxon>Spermatophyta</taxon>
        <taxon>Magnoliopsida</taxon>
        <taxon>eudicotyledons</taxon>
        <taxon>Gunneridae</taxon>
        <taxon>Pentapetalae</taxon>
        <taxon>Caryophyllales</taxon>
        <taxon>Chenopodiaceae</taxon>
        <taxon>Chenopodioideae</taxon>
        <taxon>Anserineae</taxon>
        <taxon>Spinacia</taxon>
    </lineage>
</organism>
<dbReference type="Pfam" id="PF21467">
    <property type="entry name" value="BetaGal_gal-bd"/>
    <property type="match status" value="1"/>
</dbReference>
<evidence type="ECO:0000256" key="1">
    <source>
        <dbReference type="ARBA" id="ARBA00001412"/>
    </source>
</evidence>
<keyword evidence="8 11" id="KW-0378">Hydrolase</keyword>
<dbReference type="RefSeq" id="XP_021860891.1">
    <property type="nucleotide sequence ID" value="XM_022005199.2"/>
</dbReference>
<feature type="signal peptide" evidence="13">
    <location>
        <begin position="1"/>
        <end position="23"/>
    </location>
</feature>
<comment type="similarity">
    <text evidence="3 12">Belongs to the glycosyl hydrolase 35 family.</text>
</comment>
<name>A0A9R0K701_SPIOL</name>
<evidence type="ECO:0000256" key="9">
    <source>
        <dbReference type="ARBA" id="ARBA00023180"/>
    </source>
</evidence>
<dbReference type="Pfam" id="PF01301">
    <property type="entry name" value="Glyco_hydro_35"/>
    <property type="match status" value="1"/>
</dbReference>
<evidence type="ECO:0000259" key="14">
    <source>
        <dbReference type="PROSITE" id="PS50228"/>
    </source>
</evidence>
<keyword evidence="7 13" id="KW-0732">Signal</keyword>
<proteinExistence type="inferred from homology"/>
<comment type="subcellular location">
    <subcellularLocation>
        <location evidence="2">Secreted</location>
        <location evidence="2">Extracellular space</location>
        <location evidence="2">Apoplast</location>
    </subcellularLocation>
</comment>
<dbReference type="GO" id="GO:0030246">
    <property type="term" value="F:carbohydrate binding"/>
    <property type="evidence" value="ECO:0007669"/>
    <property type="project" value="InterPro"/>
</dbReference>
<evidence type="ECO:0000256" key="2">
    <source>
        <dbReference type="ARBA" id="ARBA00004271"/>
    </source>
</evidence>
<dbReference type="Pfam" id="PF17834">
    <property type="entry name" value="GHD"/>
    <property type="match status" value="1"/>
</dbReference>
<dbReference type="EC" id="3.2.1.23" evidence="4 11"/>
<dbReference type="GO" id="GO:0004565">
    <property type="term" value="F:beta-galactosidase activity"/>
    <property type="evidence" value="ECO:0000318"/>
    <property type="project" value="GO_Central"/>
</dbReference>
<keyword evidence="9" id="KW-0325">Glycoprotein</keyword>
<dbReference type="Gene3D" id="3.20.20.80">
    <property type="entry name" value="Glycosidases"/>
    <property type="match status" value="1"/>
</dbReference>
<evidence type="ECO:0000256" key="10">
    <source>
        <dbReference type="ARBA" id="ARBA00023295"/>
    </source>
</evidence>
<evidence type="ECO:0000256" key="13">
    <source>
        <dbReference type="SAM" id="SignalP"/>
    </source>
</evidence>
<dbReference type="SUPFAM" id="SSF51445">
    <property type="entry name" value="(Trans)glycosidases"/>
    <property type="match status" value="1"/>
</dbReference>
<dbReference type="Pfam" id="PF02140">
    <property type="entry name" value="SUEL_Lectin"/>
    <property type="match status" value="1"/>
</dbReference>
<sequence>MAELYTYMLISLALVFFINVVHGEEKKIGNVTYDSRSLKIHGNRELLYSGSVHYPRVPVEEWENILDKCKEGGLNVIQTYVFWNVHEPIKGQYNFTGQNDIVRFVRLIGEKGMWVTLRVGPFVQAEWNNGGYPFWLRQEANIAYRTDNPVFKEHMERWVTKIISLMKENKLFASQGGPIILSQVENEYDTIREAYRFGAAERYIHWAAGMAVAQQTGVPWIMCKQKDAPGEVINSCNGRHCGDTFSGPNAPNKPSLWTENWTAQFRVFGDVPSQRSAEDTAFGVARWFSKTGSHTNYYMYYGGTNYGRTAAAFSTTRYYDEAPIDEYGFRREPKWGHLRDLHRALTLSKKAILAGRYGVKKYSPDLEARYFKKGNLCAAFLWNNKTHSSETVKFKGIKHILPPKSISILPDCKNAVYNTAHMVSQHSAREFVRSERANKGLKWEKTVEHLPTKSDLFTRDPQEQFQIVQDRSDYFWYTTSIELDNVDLPFRKSLQPVLWENHLGHAIHAFVNGEFVGTKHGIHREPSFTFQAPIRLKEGVNKITILSSVVGMPDSGSNMEKRWTGVKSLGIQSLGTGDLDLSYNGWHHKIGMEGEKHEYYTEEGAKKVKWVPAEGGAGEVLTWYKAYFDAPEGDEPVAIRMENMTKGMIWVNGKSIGRYWSSFLSVKQEPSQKEYHIPRVFLKTKDNLLVIFDETGGNINTVEIETVNRDTICSYIGEDMPPTVMSWKRDKGDFIAAIDDLRPMASLQCPNNKVITRVEFASFGNPYGVCGYFLLGTCNSPHTQNIVEQHCLGKASCKIPVDRKVLNKGNDCAGVSSKTVAVQVRCSRNN</sequence>
<dbReference type="InterPro" id="IPR031330">
    <property type="entry name" value="Gly_Hdrlase_35_cat"/>
</dbReference>
<evidence type="ECO:0000256" key="7">
    <source>
        <dbReference type="ARBA" id="ARBA00022729"/>
    </source>
</evidence>
<dbReference type="FunFam" id="3.20.20.80:FF:000006">
    <property type="entry name" value="Beta-galactosidase"/>
    <property type="match status" value="1"/>
</dbReference>
<dbReference type="Proteomes" id="UP000813463">
    <property type="component" value="Chromosome 4"/>
</dbReference>
<keyword evidence="15" id="KW-1185">Reference proteome</keyword>
<dbReference type="Gene3D" id="2.60.120.740">
    <property type="match status" value="1"/>
</dbReference>
<comment type="catalytic activity">
    <reaction evidence="1 11">
        <text>Hydrolysis of terminal non-reducing beta-D-galactose residues in beta-D-galactosides.</text>
        <dbReference type="EC" id="3.2.1.23"/>
    </reaction>
</comment>
<dbReference type="PROSITE" id="PS01182">
    <property type="entry name" value="GLYCOSYL_HYDROL_F35"/>
    <property type="match status" value="1"/>
</dbReference>
<dbReference type="InterPro" id="IPR043159">
    <property type="entry name" value="Lectin_gal-bd_sf"/>
</dbReference>
<evidence type="ECO:0000256" key="5">
    <source>
        <dbReference type="ARBA" id="ARBA00022523"/>
    </source>
</evidence>
<reference evidence="15" key="1">
    <citation type="journal article" date="2021" name="Nat. Commun.">
        <title>Genomic analyses provide insights into spinach domestication and the genetic basis of agronomic traits.</title>
        <authorList>
            <person name="Cai X."/>
            <person name="Sun X."/>
            <person name="Xu C."/>
            <person name="Sun H."/>
            <person name="Wang X."/>
            <person name="Ge C."/>
            <person name="Zhang Z."/>
            <person name="Wang Q."/>
            <person name="Fei Z."/>
            <person name="Jiao C."/>
            <person name="Wang Q."/>
        </authorList>
    </citation>
    <scope>NUCLEOTIDE SEQUENCE [LARGE SCALE GENOMIC DNA]</scope>
    <source>
        <strain evidence="15">cv. Varoflay</strain>
    </source>
</reference>
<dbReference type="InterPro" id="IPR017853">
    <property type="entry name" value="GH"/>
</dbReference>
<keyword evidence="6" id="KW-0964">Secreted</keyword>
<evidence type="ECO:0000256" key="12">
    <source>
        <dbReference type="RuleBase" id="RU003679"/>
    </source>
</evidence>
<dbReference type="OrthoDB" id="1657402at2759"/>
<dbReference type="KEGG" id="soe:110799924"/>
<dbReference type="InterPro" id="IPR019801">
    <property type="entry name" value="Glyco_hydro_35_CS"/>
</dbReference>
<accession>A0A9R0K701</accession>
<dbReference type="GO" id="GO:0005773">
    <property type="term" value="C:vacuole"/>
    <property type="evidence" value="ECO:0000318"/>
    <property type="project" value="GO_Central"/>
</dbReference>
<dbReference type="SUPFAM" id="SSF49785">
    <property type="entry name" value="Galactose-binding domain-like"/>
    <property type="match status" value="2"/>
</dbReference>
<evidence type="ECO:0000313" key="16">
    <source>
        <dbReference type="RefSeq" id="XP_021860891.1"/>
    </source>
</evidence>
<evidence type="ECO:0000256" key="4">
    <source>
        <dbReference type="ARBA" id="ARBA00012756"/>
    </source>
</evidence>